<evidence type="ECO:0000313" key="5">
    <source>
        <dbReference type="Proteomes" id="UP001378188"/>
    </source>
</evidence>
<dbReference type="PROSITE" id="PS50977">
    <property type="entry name" value="HTH_TETR_2"/>
    <property type="match status" value="1"/>
</dbReference>
<dbReference type="InterPro" id="IPR050624">
    <property type="entry name" value="HTH-type_Tx_Regulator"/>
</dbReference>
<dbReference type="PROSITE" id="PS01081">
    <property type="entry name" value="HTH_TETR_1"/>
    <property type="match status" value="1"/>
</dbReference>
<proteinExistence type="predicted"/>
<sequence length="201" mass="21977">MEATASPKTANPKTPRGEATRRAILKAAETVIGTQGFNDASIIDITREAGVAQGTFYIYFKSKDEVFSELVREMGRLLRQALNAATAGARDRLTAEKEGLRGFLSFVSAHPNLYRIIQEALFVDPGAYRAYFQTFADGYRQALAEAQDAGEIRPGDPDVRAWALMGIAKTLGERAVVWGDETPIDAVVEAAHDMIVNGLRR</sequence>
<keyword evidence="1 2" id="KW-0238">DNA-binding</keyword>
<accession>A0AAW9RX50</accession>
<dbReference type="RefSeq" id="WP_340332546.1">
    <property type="nucleotide sequence ID" value="NZ_JAZHOF010000014.1"/>
</dbReference>
<keyword evidence="5" id="KW-1185">Reference proteome</keyword>
<evidence type="ECO:0000256" key="2">
    <source>
        <dbReference type="PROSITE-ProRule" id="PRU00335"/>
    </source>
</evidence>
<dbReference type="InterPro" id="IPR023772">
    <property type="entry name" value="DNA-bd_HTH_TetR-type_CS"/>
</dbReference>
<comment type="caution">
    <text evidence="4">The sequence shown here is derived from an EMBL/GenBank/DDBJ whole genome shotgun (WGS) entry which is preliminary data.</text>
</comment>
<dbReference type="PANTHER" id="PTHR43479:SF11">
    <property type="entry name" value="ACREF_ENVCD OPERON REPRESSOR-RELATED"/>
    <property type="match status" value="1"/>
</dbReference>
<feature type="domain" description="HTH tetR-type" evidence="3">
    <location>
        <begin position="18"/>
        <end position="78"/>
    </location>
</feature>
<evidence type="ECO:0000256" key="1">
    <source>
        <dbReference type="ARBA" id="ARBA00023125"/>
    </source>
</evidence>
<dbReference type="InterPro" id="IPR036271">
    <property type="entry name" value="Tet_transcr_reg_TetR-rel_C_sf"/>
</dbReference>
<protein>
    <submittedName>
        <fullName evidence="4">TetR/AcrR family transcriptional regulator</fullName>
    </submittedName>
</protein>
<dbReference type="Pfam" id="PF00440">
    <property type="entry name" value="TetR_N"/>
    <property type="match status" value="1"/>
</dbReference>
<dbReference type="AlphaFoldDB" id="A0AAW9RX50"/>
<dbReference type="SUPFAM" id="SSF46689">
    <property type="entry name" value="Homeodomain-like"/>
    <property type="match status" value="1"/>
</dbReference>
<evidence type="ECO:0000259" key="3">
    <source>
        <dbReference type="PROSITE" id="PS50977"/>
    </source>
</evidence>
<organism evidence="4 5">
    <name type="scientific">Microbaculum marinum</name>
    <dbReference type="NCBI Taxonomy" id="1764581"/>
    <lineage>
        <taxon>Bacteria</taxon>
        <taxon>Pseudomonadati</taxon>
        <taxon>Pseudomonadota</taxon>
        <taxon>Alphaproteobacteria</taxon>
        <taxon>Hyphomicrobiales</taxon>
        <taxon>Tepidamorphaceae</taxon>
        <taxon>Microbaculum</taxon>
    </lineage>
</organism>
<dbReference type="Gene3D" id="1.10.10.60">
    <property type="entry name" value="Homeodomain-like"/>
    <property type="match status" value="1"/>
</dbReference>
<dbReference type="PRINTS" id="PR00455">
    <property type="entry name" value="HTHTETR"/>
</dbReference>
<dbReference type="PANTHER" id="PTHR43479">
    <property type="entry name" value="ACREF/ENVCD OPERON REPRESSOR-RELATED"/>
    <property type="match status" value="1"/>
</dbReference>
<evidence type="ECO:0000313" key="4">
    <source>
        <dbReference type="EMBL" id="MEJ8574852.1"/>
    </source>
</evidence>
<dbReference type="SUPFAM" id="SSF48498">
    <property type="entry name" value="Tetracyclin repressor-like, C-terminal domain"/>
    <property type="match status" value="1"/>
</dbReference>
<dbReference type="InterPro" id="IPR009057">
    <property type="entry name" value="Homeodomain-like_sf"/>
</dbReference>
<dbReference type="Gene3D" id="1.10.357.10">
    <property type="entry name" value="Tetracycline Repressor, domain 2"/>
    <property type="match status" value="1"/>
</dbReference>
<dbReference type="GO" id="GO:0003677">
    <property type="term" value="F:DNA binding"/>
    <property type="evidence" value="ECO:0007669"/>
    <property type="project" value="UniProtKB-UniRule"/>
</dbReference>
<dbReference type="InterPro" id="IPR001647">
    <property type="entry name" value="HTH_TetR"/>
</dbReference>
<dbReference type="Proteomes" id="UP001378188">
    <property type="component" value="Unassembled WGS sequence"/>
</dbReference>
<reference evidence="4 5" key="1">
    <citation type="submission" date="2024-02" db="EMBL/GenBank/DDBJ databases">
        <title>Genome analysis and characterization of Microbaculum marinisediminis sp. nov., isolated from marine sediment.</title>
        <authorList>
            <person name="Du Z.-J."/>
            <person name="Ye Y.-Q."/>
            <person name="Zhang Z.-R."/>
            <person name="Yuan S.-M."/>
            <person name="Zhang X.-Y."/>
        </authorList>
    </citation>
    <scope>NUCLEOTIDE SEQUENCE [LARGE SCALE GENOMIC DNA]</scope>
    <source>
        <strain evidence="4 5">SDUM1044001</strain>
    </source>
</reference>
<name>A0AAW9RX50_9HYPH</name>
<gene>
    <name evidence="4" type="ORF">V3328_25480</name>
</gene>
<feature type="DNA-binding region" description="H-T-H motif" evidence="2">
    <location>
        <begin position="41"/>
        <end position="60"/>
    </location>
</feature>
<dbReference type="EMBL" id="JAZHOF010000014">
    <property type="protein sequence ID" value="MEJ8574852.1"/>
    <property type="molecule type" value="Genomic_DNA"/>
</dbReference>